<dbReference type="PROSITE" id="PS51192">
    <property type="entry name" value="HELICASE_ATP_BIND_1"/>
    <property type="match status" value="1"/>
</dbReference>
<evidence type="ECO:0000256" key="3">
    <source>
        <dbReference type="ARBA" id="ARBA00022840"/>
    </source>
</evidence>
<dbReference type="EMBL" id="MAVT02000279">
    <property type="protein sequence ID" value="POS77332.1"/>
    <property type="molecule type" value="Genomic_DNA"/>
</dbReference>
<dbReference type="PANTHER" id="PTHR45626">
    <property type="entry name" value="TRANSCRIPTION TERMINATION FACTOR 2-RELATED"/>
    <property type="match status" value="1"/>
</dbReference>
<evidence type="ECO:0000313" key="5">
    <source>
        <dbReference type="EMBL" id="POS77332.1"/>
    </source>
</evidence>
<evidence type="ECO:0000313" key="6">
    <source>
        <dbReference type="Proteomes" id="UP000094444"/>
    </source>
</evidence>
<sequence>MGLGKTVEILACIVVNMPHFRMNKRSKTGLTTTLIVVPKSAVMQWQSEAQHHCPDLKVSVYTKECEETPVEALSNDIILVTYDQLLRAAGPKSKKQSFLFKSEFFRVCLDEAHKIKNRASETFKVCCKLQAKHRWCASGTPTPNGIAELYSYLKFIRHPLVEEFPAFRDKYLGGKQGLFSPDGAEKEYEELDRLLEHVMIMLWRTTPLTLVSERICHL</sequence>
<comment type="caution">
    <text evidence="5">The sequence shown here is derived from an EMBL/GenBank/DDBJ whole genome shotgun (WGS) entry which is preliminary data.</text>
</comment>
<gene>
    <name evidence="5" type="ORF">DHEL01_v204274</name>
</gene>
<dbReference type="CDD" id="cd18008">
    <property type="entry name" value="DEXDc_SHPRH-like"/>
    <property type="match status" value="1"/>
</dbReference>
<dbReference type="GO" id="GO:0006281">
    <property type="term" value="P:DNA repair"/>
    <property type="evidence" value="ECO:0007669"/>
    <property type="project" value="TreeGrafter"/>
</dbReference>
<dbReference type="GO" id="GO:0005524">
    <property type="term" value="F:ATP binding"/>
    <property type="evidence" value="ECO:0007669"/>
    <property type="project" value="UniProtKB-KW"/>
</dbReference>
<dbReference type="InterPro" id="IPR027417">
    <property type="entry name" value="P-loop_NTPase"/>
</dbReference>
<keyword evidence="6" id="KW-1185">Reference proteome</keyword>
<dbReference type="Pfam" id="PF00176">
    <property type="entry name" value="SNF2-rel_dom"/>
    <property type="match status" value="1"/>
</dbReference>
<dbReference type="AlphaFoldDB" id="A0A2P5I492"/>
<organism evidence="5 6">
    <name type="scientific">Diaporthe helianthi</name>
    <dbReference type="NCBI Taxonomy" id="158607"/>
    <lineage>
        <taxon>Eukaryota</taxon>
        <taxon>Fungi</taxon>
        <taxon>Dikarya</taxon>
        <taxon>Ascomycota</taxon>
        <taxon>Pezizomycotina</taxon>
        <taxon>Sordariomycetes</taxon>
        <taxon>Sordariomycetidae</taxon>
        <taxon>Diaporthales</taxon>
        <taxon>Diaporthaceae</taxon>
        <taxon>Diaporthe</taxon>
    </lineage>
</organism>
<feature type="domain" description="Helicase ATP-binding" evidence="4">
    <location>
        <begin position="1"/>
        <end position="159"/>
    </location>
</feature>
<dbReference type="GO" id="GO:0008094">
    <property type="term" value="F:ATP-dependent activity, acting on DNA"/>
    <property type="evidence" value="ECO:0007669"/>
    <property type="project" value="TreeGrafter"/>
</dbReference>
<dbReference type="GO" id="GO:0005634">
    <property type="term" value="C:nucleus"/>
    <property type="evidence" value="ECO:0007669"/>
    <property type="project" value="TreeGrafter"/>
</dbReference>
<dbReference type="InterPro" id="IPR038718">
    <property type="entry name" value="SNF2-like_sf"/>
</dbReference>
<evidence type="ECO:0000256" key="1">
    <source>
        <dbReference type="ARBA" id="ARBA00022741"/>
    </source>
</evidence>
<dbReference type="SMART" id="SM00487">
    <property type="entry name" value="DEXDc"/>
    <property type="match status" value="1"/>
</dbReference>
<proteinExistence type="predicted"/>
<keyword evidence="2" id="KW-0378">Hydrolase</keyword>
<dbReference type="SUPFAM" id="SSF52540">
    <property type="entry name" value="P-loop containing nucleoside triphosphate hydrolases"/>
    <property type="match status" value="1"/>
</dbReference>
<dbReference type="InterPro" id="IPR000330">
    <property type="entry name" value="SNF2_N"/>
</dbReference>
<keyword evidence="1" id="KW-0547">Nucleotide-binding</keyword>
<dbReference type="InterPro" id="IPR050628">
    <property type="entry name" value="SNF2_RAD54_helicase_TF"/>
</dbReference>
<dbReference type="OrthoDB" id="448448at2759"/>
<evidence type="ECO:0000256" key="2">
    <source>
        <dbReference type="ARBA" id="ARBA00022801"/>
    </source>
</evidence>
<dbReference type="InterPro" id="IPR014001">
    <property type="entry name" value="Helicase_ATP-bd"/>
</dbReference>
<accession>A0A2P5I492</accession>
<dbReference type="STRING" id="158607.A0A2P5I492"/>
<reference evidence="5" key="1">
    <citation type="submission" date="2017-09" db="EMBL/GenBank/DDBJ databases">
        <title>Polyketide synthases of a Diaporthe helianthi virulent isolate.</title>
        <authorList>
            <person name="Baroncelli R."/>
        </authorList>
    </citation>
    <scope>NUCLEOTIDE SEQUENCE [LARGE SCALE GENOMIC DNA]</scope>
    <source>
        <strain evidence="5">7/96</strain>
    </source>
</reference>
<name>A0A2P5I492_DIAHE</name>
<dbReference type="Gene3D" id="3.40.50.10810">
    <property type="entry name" value="Tandem AAA-ATPase domain"/>
    <property type="match status" value="1"/>
</dbReference>
<evidence type="ECO:0000259" key="4">
    <source>
        <dbReference type="PROSITE" id="PS51192"/>
    </source>
</evidence>
<protein>
    <recommendedName>
        <fullName evidence="4">Helicase ATP-binding domain-containing protein</fullName>
    </recommendedName>
</protein>
<dbReference type="Proteomes" id="UP000094444">
    <property type="component" value="Unassembled WGS sequence"/>
</dbReference>
<keyword evidence="3" id="KW-0067">ATP-binding</keyword>
<dbReference type="GO" id="GO:0016787">
    <property type="term" value="F:hydrolase activity"/>
    <property type="evidence" value="ECO:0007669"/>
    <property type="project" value="UniProtKB-KW"/>
</dbReference>
<dbReference type="InParanoid" id="A0A2P5I492"/>